<dbReference type="SUPFAM" id="SSF53659">
    <property type="entry name" value="Isocitrate/Isopropylmalate dehydrogenase-like"/>
    <property type="match status" value="1"/>
</dbReference>
<evidence type="ECO:0000256" key="2">
    <source>
        <dbReference type="ARBA" id="ARBA00023002"/>
    </source>
</evidence>
<proteinExistence type="inferred from homology"/>
<feature type="domain" description="Isopropylmalate dehydrogenase-like" evidence="3">
    <location>
        <begin position="3"/>
        <end position="327"/>
    </location>
</feature>
<dbReference type="PANTHER" id="PTHR11835">
    <property type="entry name" value="DECARBOXYLATING DEHYDROGENASES-ISOCITRATE, ISOPROPYLMALATE, TARTRATE"/>
    <property type="match status" value="1"/>
</dbReference>
<evidence type="ECO:0000313" key="5">
    <source>
        <dbReference type="Proteomes" id="UP000075391"/>
    </source>
</evidence>
<name>A0A150WUH8_BDEBC</name>
<reference evidence="4 5" key="1">
    <citation type="submission" date="2016-03" db="EMBL/GenBank/DDBJ databases">
        <authorList>
            <person name="Ploux O."/>
        </authorList>
    </citation>
    <scope>NUCLEOTIDE SEQUENCE [LARGE SCALE GENOMIC DNA]</scope>
    <source>
        <strain evidence="4 5">BER2</strain>
    </source>
</reference>
<sequence length="332" mass="35809">MTKLTVIPGDGIGPEIMTQVIRVLKHVRAPFEYEEHQAGEVALHTLGELLPQNTVDSINANKLAIKGPTTTPVGGGHKSINVTMRQKFDLYANVRPVRSLPGVNCVCNDVDLTIVRENTEDLYAGIERMVDEDTAESIKRITRKGSERIARYAYDLAQRTGRNRMAIVHKANIMKMSDGLFLKVAQEVGWQYPEITTKDVIVDNACMQLVTKPQQFDVIVTENLYGDILSDLCAGLVGGLGVVPGANIGEKAAIFEAVHGSAPDIAGQNKANPTALLQSAVMMLQHVHENAKADAIMKALVAALSDVNARTGDLGGKGTTVSFTDAIIQKLG</sequence>
<dbReference type="GO" id="GO:0006099">
    <property type="term" value="P:tricarboxylic acid cycle"/>
    <property type="evidence" value="ECO:0007669"/>
    <property type="project" value="TreeGrafter"/>
</dbReference>
<evidence type="ECO:0000313" key="4">
    <source>
        <dbReference type="EMBL" id="KYG70104.1"/>
    </source>
</evidence>
<accession>A0A150WUH8</accession>
<organism evidence="4 5">
    <name type="scientific">Bdellovibrio bacteriovorus</name>
    <dbReference type="NCBI Taxonomy" id="959"/>
    <lineage>
        <taxon>Bacteria</taxon>
        <taxon>Pseudomonadati</taxon>
        <taxon>Bdellovibrionota</taxon>
        <taxon>Bdellovibrionia</taxon>
        <taxon>Bdellovibrionales</taxon>
        <taxon>Pseudobdellovibrionaceae</taxon>
        <taxon>Bdellovibrio</taxon>
    </lineage>
</organism>
<dbReference type="Proteomes" id="UP000075391">
    <property type="component" value="Unassembled WGS sequence"/>
</dbReference>
<dbReference type="PROSITE" id="PS00470">
    <property type="entry name" value="IDH_IMDH"/>
    <property type="match status" value="1"/>
</dbReference>
<dbReference type="InterPro" id="IPR019818">
    <property type="entry name" value="IsoCit/isopropylmalate_DH_CS"/>
</dbReference>
<dbReference type="InterPro" id="IPR024084">
    <property type="entry name" value="IsoPropMal-DH-like_dom"/>
</dbReference>
<dbReference type="EMBL" id="LUKF01000003">
    <property type="protein sequence ID" value="KYG70104.1"/>
    <property type="molecule type" value="Genomic_DNA"/>
</dbReference>
<dbReference type="RefSeq" id="WP_063243016.1">
    <property type="nucleotide sequence ID" value="NZ_LUKF01000003.1"/>
</dbReference>
<dbReference type="GO" id="GO:0000287">
    <property type="term" value="F:magnesium ion binding"/>
    <property type="evidence" value="ECO:0007669"/>
    <property type="project" value="InterPro"/>
</dbReference>
<dbReference type="AlphaFoldDB" id="A0A150WUH8"/>
<evidence type="ECO:0000256" key="1">
    <source>
        <dbReference type="ARBA" id="ARBA00007769"/>
    </source>
</evidence>
<dbReference type="PANTHER" id="PTHR11835:SF34">
    <property type="entry name" value="ISOCITRATE DEHYDROGENASE [NAD] SUBUNIT ALPHA, MITOCHONDRIAL"/>
    <property type="match status" value="1"/>
</dbReference>
<dbReference type="FunFam" id="3.40.718.10:FF:000014">
    <property type="entry name" value="Isocitrate dehydrogenase (NAD(+))"/>
    <property type="match status" value="1"/>
</dbReference>
<dbReference type="GO" id="GO:0004449">
    <property type="term" value="F:isocitrate dehydrogenase (NAD+) activity"/>
    <property type="evidence" value="ECO:0007669"/>
    <property type="project" value="TreeGrafter"/>
</dbReference>
<comment type="caution">
    <text evidence="4">The sequence shown here is derived from an EMBL/GenBank/DDBJ whole genome shotgun (WGS) entry which is preliminary data.</text>
</comment>
<dbReference type="GO" id="GO:0006102">
    <property type="term" value="P:isocitrate metabolic process"/>
    <property type="evidence" value="ECO:0007669"/>
    <property type="project" value="TreeGrafter"/>
</dbReference>
<dbReference type="GO" id="GO:0051287">
    <property type="term" value="F:NAD binding"/>
    <property type="evidence" value="ECO:0007669"/>
    <property type="project" value="InterPro"/>
</dbReference>
<evidence type="ECO:0000259" key="3">
    <source>
        <dbReference type="SMART" id="SM01329"/>
    </source>
</evidence>
<dbReference type="SMART" id="SM01329">
    <property type="entry name" value="Iso_dh"/>
    <property type="match status" value="1"/>
</dbReference>
<dbReference type="OrthoDB" id="5287711at2"/>
<dbReference type="Pfam" id="PF00180">
    <property type="entry name" value="Iso_dh"/>
    <property type="match status" value="1"/>
</dbReference>
<gene>
    <name evidence="4" type="ORF">AZI85_15580</name>
</gene>
<keyword evidence="2" id="KW-0560">Oxidoreductase</keyword>
<dbReference type="Gene3D" id="3.40.718.10">
    <property type="entry name" value="Isopropylmalate Dehydrogenase"/>
    <property type="match status" value="1"/>
</dbReference>
<protein>
    <submittedName>
        <fullName evidence="4">Isocitrate dehydrogenase</fullName>
    </submittedName>
</protein>
<comment type="similarity">
    <text evidence="1">Belongs to the isocitrate and isopropylmalate dehydrogenases family.</text>
</comment>